<organism evidence="1 2">
    <name type="scientific">Streptomyces formicae</name>
    <dbReference type="NCBI Taxonomy" id="1616117"/>
    <lineage>
        <taxon>Bacteria</taxon>
        <taxon>Bacillati</taxon>
        <taxon>Actinomycetota</taxon>
        <taxon>Actinomycetes</taxon>
        <taxon>Kitasatosporales</taxon>
        <taxon>Streptomycetaceae</taxon>
        <taxon>Streptomyces</taxon>
    </lineage>
</organism>
<sequence length="79" mass="8312">MRTFLRTFLSRTTRVLLVAFLLGGCAVVAGQVAAIAMGDRHLMELFGTDVTDVVCVVAGVAGLCSFLEPYVREPGGPPA</sequence>
<reference evidence="1 2" key="1">
    <citation type="submission" date="2017-08" db="EMBL/GenBank/DDBJ databases">
        <title>Complete Genome Sequence of Streptomyces formicae KY5, the formicamycin producer.</title>
        <authorList>
            <person name="Holmes N.A."/>
            <person name="Devine R."/>
            <person name="Qin Z."/>
            <person name="Seipke R.F."/>
            <person name="Wilkinson B."/>
            <person name="Hutchings M.I."/>
        </authorList>
    </citation>
    <scope>NUCLEOTIDE SEQUENCE [LARGE SCALE GENOMIC DNA]</scope>
    <source>
        <strain evidence="1 2">KY5</strain>
    </source>
</reference>
<evidence type="ECO:0008006" key="3">
    <source>
        <dbReference type="Google" id="ProtNLM"/>
    </source>
</evidence>
<keyword evidence="2" id="KW-1185">Reference proteome</keyword>
<proteinExistence type="predicted"/>
<name>A0A291QN20_9ACTN</name>
<protein>
    <recommendedName>
        <fullName evidence="3">Lipoprotein</fullName>
    </recommendedName>
</protein>
<accession>A0A291QN20</accession>
<dbReference type="EMBL" id="CP022685">
    <property type="protein sequence ID" value="ATL32952.1"/>
    <property type="molecule type" value="Genomic_DNA"/>
</dbReference>
<gene>
    <name evidence="1" type="ORF">KY5_7934c</name>
</gene>
<dbReference type="PROSITE" id="PS51257">
    <property type="entry name" value="PROKAR_LIPOPROTEIN"/>
    <property type="match status" value="1"/>
</dbReference>
<dbReference type="AlphaFoldDB" id="A0A291QN20"/>
<dbReference type="KEGG" id="sfk:KY5_7934c"/>
<dbReference type="RefSeq" id="WP_098246798.1">
    <property type="nucleotide sequence ID" value="NZ_CP022685.1"/>
</dbReference>
<evidence type="ECO:0000313" key="1">
    <source>
        <dbReference type="EMBL" id="ATL32952.1"/>
    </source>
</evidence>
<dbReference type="Proteomes" id="UP000221011">
    <property type="component" value="Chromosome"/>
</dbReference>
<evidence type="ECO:0000313" key="2">
    <source>
        <dbReference type="Proteomes" id="UP000221011"/>
    </source>
</evidence>